<comment type="caution">
    <text evidence="1">The sequence shown here is derived from an EMBL/GenBank/DDBJ whole genome shotgun (WGS) entry which is preliminary data.</text>
</comment>
<dbReference type="Pfam" id="PF13270">
    <property type="entry name" value="CCDC28"/>
    <property type="match status" value="1"/>
</dbReference>
<sequence>MDKTNANHDPVLACMRNKFNHMKNMGETGELRPFGKNSDAMFEKLDIIRQQQIALAVDHIMLENGSDATKRTNTTTDTSEGFNKTTQRFVQGAEELERLMVKLDDLGKSMAGFHDLSNALAEPSHKQ</sequence>
<dbReference type="InterPro" id="IPR025271">
    <property type="entry name" value="CCDC28"/>
</dbReference>
<dbReference type="EMBL" id="JASJQH010007372">
    <property type="protein sequence ID" value="KAK9709932.1"/>
    <property type="molecule type" value="Genomic_DNA"/>
</dbReference>
<protein>
    <submittedName>
        <fullName evidence="1">Uncharacterized protein</fullName>
    </submittedName>
</protein>
<reference evidence="1 2" key="1">
    <citation type="submission" date="2023-04" db="EMBL/GenBank/DDBJ databases">
        <title>Genome of Basidiobolus ranarum AG-B5.</title>
        <authorList>
            <person name="Stajich J.E."/>
            <person name="Carter-House D."/>
            <person name="Gryganskyi A."/>
        </authorList>
    </citation>
    <scope>NUCLEOTIDE SEQUENCE [LARGE SCALE GENOMIC DNA]</scope>
    <source>
        <strain evidence="1 2">AG-B5</strain>
    </source>
</reference>
<accession>A0ABR2VY63</accession>
<name>A0ABR2VY63_9FUNG</name>
<proteinExistence type="predicted"/>
<evidence type="ECO:0000313" key="1">
    <source>
        <dbReference type="EMBL" id="KAK9709932.1"/>
    </source>
</evidence>
<gene>
    <name evidence="1" type="ORF">K7432_008722</name>
</gene>
<organism evidence="1 2">
    <name type="scientific">Basidiobolus ranarum</name>
    <dbReference type="NCBI Taxonomy" id="34480"/>
    <lineage>
        <taxon>Eukaryota</taxon>
        <taxon>Fungi</taxon>
        <taxon>Fungi incertae sedis</taxon>
        <taxon>Zoopagomycota</taxon>
        <taxon>Entomophthoromycotina</taxon>
        <taxon>Basidiobolomycetes</taxon>
        <taxon>Basidiobolales</taxon>
        <taxon>Basidiobolaceae</taxon>
        <taxon>Basidiobolus</taxon>
    </lineage>
</organism>
<dbReference type="Proteomes" id="UP001479436">
    <property type="component" value="Unassembled WGS sequence"/>
</dbReference>
<evidence type="ECO:0000313" key="2">
    <source>
        <dbReference type="Proteomes" id="UP001479436"/>
    </source>
</evidence>
<keyword evidence="2" id="KW-1185">Reference proteome</keyword>